<accession>K1T0D1</accession>
<dbReference type="Pfam" id="PF03548">
    <property type="entry name" value="LolA"/>
    <property type="match status" value="1"/>
</dbReference>
<comment type="caution">
    <text evidence="1">The sequence shown here is derived from an EMBL/GenBank/DDBJ whole genome shotgun (WGS) entry which is preliminary data.</text>
</comment>
<dbReference type="PANTHER" id="PTHR35869">
    <property type="entry name" value="OUTER-MEMBRANE LIPOPROTEIN CARRIER PROTEIN"/>
    <property type="match status" value="1"/>
</dbReference>
<name>K1T0D1_9ZZZZ</name>
<dbReference type="AlphaFoldDB" id="K1T0D1"/>
<dbReference type="InterPro" id="IPR004564">
    <property type="entry name" value="OM_lipoprot_carrier_LolA-like"/>
</dbReference>
<protein>
    <submittedName>
        <fullName evidence="1">Outer membrane lipoprotein carrier protein LolA</fullName>
    </submittedName>
</protein>
<evidence type="ECO:0000313" key="1">
    <source>
        <dbReference type="EMBL" id="EKC52966.1"/>
    </source>
</evidence>
<organism evidence="1">
    <name type="scientific">human gut metagenome</name>
    <dbReference type="NCBI Taxonomy" id="408170"/>
    <lineage>
        <taxon>unclassified sequences</taxon>
        <taxon>metagenomes</taxon>
        <taxon>organismal metagenomes</taxon>
    </lineage>
</organism>
<dbReference type="Gene3D" id="2.50.20.10">
    <property type="entry name" value="Lipoprotein localisation LolA/LolB/LppX"/>
    <property type="match status" value="1"/>
</dbReference>
<gene>
    <name evidence="1" type="ORF">LEA_16613</name>
</gene>
<feature type="non-terminal residue" evidence="1">
    <location>
        <position position="1"/>
    </location>
</feature>
<keyword evidence="1" id="KW-0449">Lipoprotein</keyword>
<dbReference type="CDD" id="cd16325">
    <property type="entry name" value="LolA"/>
    <property type="match status" value="1"/>
</dbReference>
<dbReference type="PANTHER" id="PTHR35869:SF1">
    <property type="entry name" value="OUTER-MEMBRANE LIPOPROTEIN CARRIER PROTEIN"/>
    <property type="match status" value="1"/>
</dbReference>
<dbReference type="InterPro" id="IPR029046">
    <property type="entry name" value="LolA/LolB/LppX"/>
</dbReference>
<reference evidence="1" key="1">
    <citation type="journal article" date="2013" name="Environ. Microbiol.">
        <title>Microbiota from the distal guts of lean and obese adolescents exhibit partial functional redundancy besides clear differences in community structure.</title>
        <authorList>
            <person name="Ferrer M."/>
            <person name="Ruiz A."/>
            <person name="Lanza F."/>
            <person name="Haange S.B."/>
            <person name="Oberbach A."/>
            <person name="Till H."/>
            <person name="Bargiela R."/>
            <person name="Campoy C."/>
            <person name="Segura M.T."/>
            <person name="Richter M."/>
            <person name="von Bergen M."/>
            <person name="Seifert J."/>
            <person name="Suarez A."/>
        </authorList>
    </citation>
    <scope>NUCLEOTIDE SEQUENCE</scope>
</reference>
<sequence>FIQTKELSLLQDKMVSRGVMYYRQEGGKLHWEYLSPYTYTFVLNGDRVMMRSPGHTDVVETSGNRMFRQIARIMMHSLTGRSLSQEAEFDTQVRAEDGRWIATLKPVRREMRQFFTEVRLCFDPGRKLVTRVELLEESGDRTVIELKNIRTDVDIDEKYFAVD</sequence>
<proteinExistence type="predicted"/>
<dbReference type="SUPFAM" id="SSF89392">
    <property type="entry name" value="Prokaryotic lipoproteins and lipoprotein localization factors"/>
    <property type="match status" value="1"/>
</dbReference>
<dbReference type="EMBL" id="AJWY01011361">
    <property type="protein sequence ID" value="EKC52966.1"/>
    <property type="molecule type" value="Genomic_DNA"/>
</dbReference>